<reference evidence="2" key="1">
    <citation type="journal article" date="2022" name="New Phytol.">
        <title>Phylogenomic structure and speciation in an emerging model: the Sphagnum magellanicum complex (Bryophyta).</title>
        <authorList>
            <person name="Shaw A.J."/>
            <person name="Piatkowski B."/>
            <person name="Duffy A.M."/>
            <person name="Aguero B."/>
            <person name="Imwattana K."/>
            <person name="Nieto-Lugilde M."/>
            <person name="Healey A."/>
            <person name="Weston D.J."/>
            <person name="Patel M.N."/>
            <person name="Schmutz J."/>
            <person name="Grimwood J."/>
            <person name="Yavitt J.B."/>
            <person name="Hassel K."/>
            <person name="Stenoien H.K."/>
            <person name="Flatberg K.I."/>
            <person name="Bickford C.P."/>
            <person name="Hicks K.A."/>
        </authorList>
    </citation>
    <scope>NUCLEOTIDE SEQUENCE [LARGE SCALE GENOMIC DNA]</scope>
</reference>
<name>A0ACB8HNY5_9BRYO</name>
<sequence length="256" mass="29741">MALTLMGFNHAKVLENFETHVENLYEGLDAKISATSVFHNVSRHTEWLEMLLTHGNALEALARIFREEGRKSFNLRFNIISIFFMFSLFPRFHKCLLEQKIGKTTLHMFILEIQCIRTKLVKYEDAMVTPPIGYEELGVTNVTNLIPRCKQVNTNLVKEVTIILTYMERLLYMAMGLLVNIAEDVTIEQKMQKCNLVEHLCKILNQKTIALVNITLLFLKKLSIFKESKDAMKQNKIVDQLSHLFPCKHEVIFCKF</sequence>
<comment type="caution">
    <text evidence="1">The sequence shown here is derived from an EMBL/GenBank/DDBJ whole genome shotgun (WGS) entry which is preliminary data.</text>
</comment>
<organism evidence="1 2">
    <name type="scientific">Sphagnum magellanicum</name>
    <dbReference type="NCBI Taxonomy" id="128215"/>
    <lineage>
        <taxon>Eukaryota</taxon>
        <taxon>Viridiplantae</taxon>
        <taxon>Streptophyta</taxon>
        <taxon>Embryophyta</taxon>
        <taxon>Bryophyta</taxon>
        <taxon>Sphagnophytina</taxon>
        <taxon>Sphagnopsida</taxon>
        <taxon>Sphagnales</taxon>
        <taxon>Sphagnaceae</taxon>
        <taxon>Sphagnum</taxon>
    </lineage>
</organism>
<dbReference type="Proteomes" id="UP000828922">
    <property type="component" value="Linkage Group LG07"/>
</dbReference>
<accession>A0ACB8HNY5</accession>
<proteinExistence type="predicted"/>
<dbReference type="EMBL" id="CM038913">
    <property type="protein sequence ID" value="KAH9557961.1"/>
    <property type="molecule type" value="Genomic_DNA"/>
</dbReference>
<protein>
    <submittedName>
        <fullName evidence="1">Uncharacterized protein</fullName>
    </submittedName>
</protein>
<gene>
    <name evidence="1" type="ORF">CY35_07G112600</name>
</gene>
<evidence type="ECO:0000313" key="1">
    <source>
        <dbReference type="EMBL" id="KAH9557961.1"/>
    </source>
</evidence>
<evidence type="ECO:0000313" key="2">
    <source>
        <dbReference type="Proteomes" id="UP000828922"/>
    </source>
</evidence>
<keyword evidence="2" id="KW-1185">Reference proteome</keyword>